<feature type="compositionally biased region" description="Acidic residues" evidence="7">
    <location>
        <begin position="384"/>
        <end position="398"/>
    </location>
</feature>
<feature type="compositionally biased region" description="Polar residues" evidence="7">
    <location>
        <begin position="303"/>
        <end position="331"/>
    </location>
</feature>
<dbReference type="InterPro" id="IPR027267">
    <property type="entry name" value="AH/BAR_dom_sf"/>
</dbReference>
<organism evidence="10 11">
    <name type="scientific">Scophthalmus maximus</name>
    <name type="common">Turbot</name>
    <name type="synonym">Psetta maxima</name>
    <dbReference type="NCBI Taxonomy" id="52904"/>
    <lineage>
        <taxon>Eukaryota</taxon>
        <taxon>Metazoa</taxon>
        <taxon>Chordata</taxon>
        <taxon>Craniata</taxon>
        <taxon>Vertebrata</taxon>
        <taxon>Euteleostomi</taxon>
        <taxon>Actinopterygii</taxon>
        <taxon>Neopterygii</taxon>
        <taxon>Teleostei</taxon>
        <taxon>Neoteleostei</taxon>
        <taxon>Acanthomorphata</taxon>
        <taxon>Carangaria</taxon>
        <taxon>Pleuronectiformes</taxon>
        <taxon>Pleuronectoidei</taxon>
        <taxon>Scophthalmidae</taxon>
        <taxon>Scophthalmus</taxon>
    </lineage>
</organism>
<keyword evidence="8" id="KW-1133">Transmembrane helix</keyword>
<dbReference type="GO" id="GO:0005543">
    <property type="term" value="F:phospholipid binding"/>
    <property type="evidence" value="ECO:0007669"/>
    <property type="project" value="TreeGrafter"/>
</dbReference>
<evidence type="ECO:0000313" key="10">
    <source>
        <dbReference type="EMBL" id="KAF0035869.1"/>
    </source>
</evidence>
<feature type="region of interest" description="Disordered" evidence="7">
    <location>
        <begin position="445"/>
        <end position="474"/>
    </location>
</feature>
<dbReference type="FunFam" id="1.20.1270.60:FF:000013">
    <property type="entry name" value="Amphiphysin isoform 2"/>
    <property type="match status" value="1"/>
</dbReference>
<name>A0A6A4ST46_SCOMX</name>
<evidence type="ECO:0000256" key="6">
    <source>
        <dbReference type="ARBA" id="ARBA00023136"/>
    </source>
</evidence>
<comment type="caution">
    <text evidence="10">The sequence shown here is derived from an EMBL/GenBank/DDBJ whole genome shotgun (WGS) entry which is preliminary data.</text>
</comment>
<dbReference type="InterPro" id="IPR003005">
    <property type="entry name" value="Amphiphysin"/>
</dbReference>
<reference evidence="10 11" key="1">
    <citation type="submission" date="2019-06" db="EMBL/GenBank/DDBJ databases">
        <title>Draft genomes of female and male turbot (Scophthalmus maximus).</title>
        <authorList>
            <person name="Xu H."/>
            <person name="Xu X.-W."/>
            <person name="Shao C."/>
            <person name="Chen S."/>
        </authorList>
    </citation>
    <scope>NUCLEOTIDE SEQUENCE [LARGE SCALE GENOMIC DNA]</scope>
    <source>
        <strain evidence="10">Ysfricsl-2016a</strain>
        <tissue evidence="10">Blood</tissue>
    </source>
</reference>
<evidence type="ECO:0000259" key="9">
    <source>
        <dbReference type="PROSITE" id="PS51021"/>
    </source>
</evidence>
<dbReference type="GO" id="GO:0071800">
    <property type="term" value="P:podosome assembly"/>
    <property type="evidence" value="ECO:0007669"/>
    <property type="project" value="TreeGrafter"/>
</dbReference>
<dbReference type="AlphaFoldDB" id="A0A6A4ST46"/>
<comment type="subcellular location">
    <subcellularLocation>
        <location evidence="2">Cytoplasm</location>
    </subcellularLocation>
    <subcellularLocation>
        <location evidence="1">Endomembrane system</location>
    </subcellularLocation>
</comment>
<dbReference type="PANTHER" id="PTHR46514:SF1">
    <property type="entry name" value="BRIDGING INTEGRATOR 2"/>
    <property type="match status" value="1"/>
</dbReference>
<evidence type="ECO:0000256" key="5">
    <source>
        <dbReference type="ARBA" id="ARBA00023054"/>
    </source>
</evidence>
<dbReference type="PRINTS" id="PR01251">
    <property type="entry name" value="AMPHIPHYSIN"/>
</dbReference>
<evidence type="ECO:0000313" key="11">
    <source>
        <dbReference type="Proteomes" id="UP000438429"/>
    </source>
</evidence>
<evidence type="ECO:0000256" key="2">
    <source>
        <dbReference type="ARBA" id="ARBA00004496"/>
    </source>
</evidence>
<feature type="compositionally biased region" description="Basic and acidic residues" evidence="7">
    <location>
        <begin position="445"/>
        <end position="460"/>
    </location>
</feature>
<keyword evidence="4" id="KW-0963">Cytoplasm</keyword>
<dbReference type="PANTHER" id="PTHR46514">
    <property type="entry name" value="AMPHIPHYSIN"/>
    <property type="match status" value="1"/>
</dbReference>
<evidence type="ECO:0000256" key="1">
    <source>
        <dbReference type="ARBA" id="ARBA00004308"/>
    </source>
</evidence>
<dbReference type="SMART" id="SM00721">
    <property type="entry name" value="BAR"/>
    <property type="match status" value="1"/>
</dbReference>
<feature type="compositionally biased region" description="Polar residues" evidence="7">
    <location>
        <begin position="412"/>
        <end position="423"/>
    </location>
</feature>
<evidence type="ECO:0000256" key="7">
    <source>
        <dbReference type="SAM" id="MobiDB-lite"/>
    </source>
</evidence>
<protein>
    <recommendedName>
        <fullName evidence="9">BAR domain-containing protein</fullName>
    </recommendedName>
</protein>
<keyword evidence="8" id="KW-0812">Transmembrane</keyword>
<dbReference type="EMBL" id="VEVO01000010">
    <property type="protein sequence ID" value="KAF0035869.1"/>
    <property type="molecule type" value="Genomic_DNA"/>
</dbReference>
<dbReference type="GO" id="GO:0001891">
    <property type="term" value="C:phagocytic cup"/>
    <property type="evidence" value="ECO:0007669"/>
    <property type="project" value="TreeGrafter"/>
</dbReference>
<dbReference type="GO" id="GO:0012505">
    <property type="term" value="C:endomembrane system"/>
    <property type="evidence" value="ECO:0007669"/>
    <property type="project" value="UniProtKB-SubCell"/>
</dbReference>
<sequence>MADGTSTRGNSGEFAKKFQRRLSRGKEKVLQRLGKAAETRDDEFEVCQHLFNDQQVDGNRIHKDLRSYISAVRDMREASRRLSQSLFDAYENDWAGEEDLGAIVEGEDLLWNDYEVKILDQAVRTMESYVSQFPDVREKVAKRGRKLVDYDSSRHHLEALQTAKKRDDVKINKAEEEMNYAKTVYEGINNDLKEELPALYDSRVGCYVAVFSAVANLRDIFYTEMRTLNVDLRSVVRELQAQHPDKVFSVRGMQRYGSLRRRTLMSPKAWKSSFSEFHKNYSPKTGPRFSFRSPDKPRRSTLSREGSTLSRDGSTLSREGSTLAVSPQSPTLDHPSVESGDLDAESSHGGSHSSPPREDDAAGTAGGDELKSGGEDRNRVGEEKGEEDEASEPEPPAESDDKGDVGEAPPASDSSSELDNSVDSLHSESLELQLSAADNGQLHIEEREDSPLTPDARKPNGLENGDVSGFVPHKKLDRVSRAKRSAALRLALQLKKATMATSAVTPLMSDSTTTTAAVTEIMTTAVPVVAESAVVAVVVVLILVTVAVLAFLLYRYLCHNKGDYRTTGELAPGEDPDEEHSNQAASEKKEYFI</sequence>
<feature type="region of interest" description="Disordered" evidence="7">
    <location>
        <begin position="568"/>
        <end position="593"/>
    </location>
</feature>
<keyword evidence="5" id="KW-0175">Coiled coil</keyword>
<dbReference type="GO" id="GO:0005737">
    <property type="term" value="C:cytoplasm"/>
    <property type="evidence" value="ECO:0007669"/>
    <property type="project" value="UniProtKB-SubCell"/>
</dbReference>
<keyword evidence="3" id="KW-0728">SH3 domain</keyword>
<accession>A0A6A4ST46</accession>
<keyword evidence="6 8" id="KW-0472">Membrane</keyword>
<dbReference type="Gene3D" id="1.20.1270.60">
    <property type="entry name" value="Arfaptin homology (AH) domain/BAR domain"/>
    <property type="match status" value="1"/>
</dbReference>
<dbReference type="Proteomes" id="UP000438429">
    <property type="component" value="Unassembled WGS sequence"/>
</dbReference>
<gene>
    <name evidence="10" type="ORF">F2P81_011181</name>
</gene>
<feature type="domain" description="BAR" evidence="9">
    <location>
        <begin position="29"/>
        <end position="245"/>
    </location>
</feature>
<feature type="compositionally biased region" description="Basic and acidic residues" evidence="7">
    <location>
        <begin position="368"/>
        <end position="383"/>
    </location>
</feature>
<evidence type="ECO:0000256" key="4">
    <source>
        <dbReference type="ARBA" id="ARBA00022490"/>
    </source>
</evidence>
<evidence type="ECO:0000256" key="8">
    <source>
        <dbReference type="SAM" id="Phobius"/>
    </source>
</evidence>
<dbReference type="GO" id="GO:0006911">
    <property type="term" value="P:phagocytosis, engulfment"/>
    <property type="evidence" value="ECO:0007669"/>
    <property type="project" value="TreeGrafter"/>
</dbReference>
<feature type="region of interest" description="Disordered" evidence="7">
    <location>
        <begin position="280"/>
        <end position="426"/>
    </location>
</feature>
<dbReference type="GO" id="GO:0097320">
    <property type="term" value="P:plasma membrane tubulation"/>
    <property type="evidence" value="ECO:0007669"/>
    <property type="project" value="TreeGrafter"/>
</dbReference>
<dbReference type="Pfam" id="PF03114">
    <property type="entry name" value="BAR"/>
    <property type="match status" value="1"/>
</dbReference>
<proteinExistence type="predicted"/>
<evidence type="ECO:0000256" key="3">
    <source>
        <dbReference type="ARBA" id="ARBA00022443"/>
    </source>
</evidence>
<feature type="transmembrane region" description="Helical" evidence="8">
    <location>
        <begin position="533"/>
        <end position="557"/>
    </location>
</feature>
<dbReference type="PROSITE" id="PS51021">
    <property type="entry name" value="BAR"/>
    <property type="match status" value="1"/>
</dbReference>
<dbReference type="GO" id="GO:0002102">
    <property type="term" value="C:podosome"/>
    <property type="evidence" value="ECO:0007669"/>
    <property type="project" value="TreeGrafter"/>
</dbReference>
<dbReference type="SUPFAM" id="SSF103657">
    <property type="entry name" value="BAR/IMD domain-like"/>
    <property type="match status" value="1"/>
</dbReference>
<dbReference type="InterPro" id="IPR004148">
    <property type="entry name" value="BAR_dom"/>
</dbReference>